<proteinExistence type="predicted"/>
<evidence type="ECO:0000313" key="1">
    <source>
        <dbReference type="Proteomes" id="UP000887576"/>
    </source>
</evidence>
<sequence>SVLGGSRQWFPLNQQAQLICAATGQSIVDRIEWTRVDGHLPNDVEDHNEEGLLIFGNFQSSNAGEYECRGYRKDNLIGTSNVTVYVDDGSFSDVARVEISPPGVRIINEGDSIILDCNVRGRSAVRPTSMHWKFYARPLRRSHQKKPKITINTGRKHRRPIILEDLDGSGKFLHLREVKPYDAGLYAVIANMSDGTSMISRQSWVVVKPRGHDGEVKYKWSLAHGGTLIPEVSKEQRLT</sequence>
<evidence type="ECO:0000313" key="2">
    <source>
        <dbReference type="WBParaSite" id="JU765_v2.g7740.t2"/>
    </source>
</evidence>
<name>A0AC34RK86_9BILA</name>
<dbReference type="WBParaSite" id="JU765_v2.g7740.t2">
    <property type="protein sequence ID" value="JU765_v2.g7740.t2"/>
    <property type="gene ID" value="JU765_v2.g7740"/>
</dbReference>
<reference evidence="2" key="1">
    <citation type="submission" date="2022-11" db="UniProtKB">
        <authorList>
            <consortium name="WormBaseParasite"/>
        </authorList>
    </citation>
    <scope>IDENTIFICATION</scope>
</reference>
<dbReference type="Proteomes" id="UP000887576">
    <property type="component" value="Unplaced"/>
</dbReference>
<organism evidence="1 2">
    <name type="scientific">Panagrolaimus sp. JU765</name>
    <dbReference type="NCBI Taxonomy" id="591449"/>
    <lineage>
        <taxon>Eukaryota</taxon>
        <taxon>Metazoa</taxon>
        <taxon>Ecdysozoa</taxon>
        <taxon>Nematoda</taxon>
        <taxon>Chromadorea</taxon>
        <taxon>Rhabditida</taxon>
        <taxon>Tylenchina</taxon>
        <taxon>Panagrolaimomorpha</taxon>
        <taxon>Panagrolaimoidea</taxon>
        <taxon>Panagrolaimidae</taxon>
        <taxon>Panagrolaimus</taxon>
    </lineage>
</organism>
<accession>A0AC34RK86</accession>
<protein>
    <submittedName>
        <fullName evidence="2">Ig-like domain-containing protein</fullName>
    </submittedName>
</protein>